<dbReference type="InterPro" id="IPR017853">
    <property type="entry name" value="GH"/>
</dbReference>
<accession>A0A6A5SK14</accession>
<dbReference type="OrthoDB" id="73875at2759"/>
<keyword evidence="2" id="KW-1185">Reference proteome</keyword>
<evidence type="ECO:0000313" key="1">
    <source>
        <dbReference type="EMBL" id="KAF1937697.1"/>
    </source>
</evidence>
<dbReference type="Gene3D" id="3.20.20.80">
    <property type="entry name" value="Glycosidases"/>
    <property type="match status" value="1"/>
</dbReference>
<feature type="non-terminal residue" evidence="1">
    <location>
        <position position="1"/>
    </location>
</feature>
<dbReference type="AlphaFoldDB" id="A0A6A5SK14"/>
<dbReference type="SUPFAM" id="SSF51445">
    <property type="entry name" value="(Trans)glycosidases"/>
    <property type="match status" value="1"/>
</dbReference>
<dbReference type="Proteomes" id="UP000800038">
    <property type="component" value="Unassembled WGS sequence"/>
</dbReference>
<evidence type="ECO:0000313" key="2">
    <source>
        <dbReference type="Proteomes" id="UP000800038"/>
    </source>
</evidence>
<sequence length="85" mass="9813">RVCNKIKPSQINTAGLTHLYYSFVFFHPTTFEITPMKEANVPLYKEFTDLKTDKLRTWVAIGGVSDSFFHSISTLIHPLLTLDYF</sequence>
<name>A0A6A5SK14_9PLEO</name>
<dbReference type="EMBL" id="ML976128">
    <property type="protein sequence ID" value="KAF1937697.1"/>
    <property type="molecule type" value="Genomic_DNA"/>
</dbReference>
<reference evidence="1" key="1">
    <citation type="journal article" date="2020" name="Stud. Mycol.">
        <title>101 Dothideomycetes genomes: a test case for predicting lifestyles and emergence of pathogens.</title>
        <authorList>
            <person name="Haridas S."/>
            <person name="Albert R."/>
            <person name="Binder M."/>
            <person name="Bloem J."/>
            <person name="Labutti K."/>
            <person name="Salamov A."/>
            <person name="Andreopoulos B."/>
            <person name="Baker S."/>
            <person name="Barry K."/>
            <person name="Bills G."/>
            <person name="Bluhm B."/>
            <person name="Cannon C."/>
            <person name="Castanera R."/>
            <person name="Culley D."/>
            <person name="Daum C."/>
            <person name="Ezra D."/>
            <person name="Gonzalez J."/>
            <person name="Henrissat B."/>
            <person name="Kuo A."/>
            <person name="Liang C."/>
            <person name="Lipzen A."/>
            <person name="Lutzoni F."/>
            <person name="Magnuson J."/>
            <person name="Mondo S."/>
            <person name="Nolan M."/>
            <person name="Ohm R."/>
            <person name="Pangilinan J."/>
            <person name="Park H.-J."/>
            <person name="Ramirez L."/>
            <person name="Alfaro M."/>
            <person name="Sun H."/>
            <person name="Tritt A."/>
            <person name="Yoshinaga Y."/>
            <person name="Zwiers L.-H."/>
            <person name="Turgeon B."/>
            <person name="Goodwin S."/>
            <person name="Spatafora J."/>
            <person name="Crous P."/>
            <person name="Grigoriev I."/>
        </authorList>
    </citation>
    <scope>NUCLEOTIDE SEQUENCE</scope>
    <source>
        <strain evidence="1">CBS 161.51</strain>
    </source>
</reference>
<gene>
    <name evidence="1" type="ORF">EJ02DRAFT_356176</name>
</gene>
<proteinExistence type="predicted"/>
<organism evidence="1 2">
    <name type="scientific">Clathrospora elynae</name>
    <dbReference type="NCBI Taxonomy" id="706981"/>
    <lineage>
        <taxon>Eukaryota</taxon>
        <taxon>Fungi</taxon>
        <taxon>Dikarya</taxon>
        <taxon>Ascomycota</taxon>
        <taxon>Pezizomycotina</taxon>
        <taxon>Dothideomycetes</taxon>
        <taxon>Pleosporomycetidae</taxon>
        <taxon>Pleosporales</taxon>
        <taxon>Diademaceae</taxon>
        <taxon>Clathrospora</taxon>
    </lineage>
</organism>
<protein>
    <submittedName>
        <fullName evidence="1">Uncharacterized protein</fullName>
    </submittedName>
</protein>